<name>A0ACB9DR28_ARCLA</name>
<dbReference type="Proteomes" id="UP001055879">
    <property type="component" value="Linkage Group LG03"/>
</dbReference>
<comment type="caution">
    <text evidence="1">The sequence shown here is derived from an EMBL/GenBank/DDBJ whole genome shotgun (WGS) entry which is preliminary data.</text>
</comment>
<sequence length="201" mass="22388">MDRAIEYLDTMVSRGCYPVKYHTLLTTLCKDGKVDFAIEILNHLILEGCPILITYNIVIDRLSKIGKIGIAIMLIDEMKQKGLQPNIIMYSSIFCIPDLKTPKPSKLADMGLEEFPLCMAVNEPQYFMSGNVKVLLGIGDHVFLVEEDGVQIVDDGLGPLQKMVVSHNGKLMASFTHDGQLLVMPTDFSNIIFEYSCEVGL</sequence>
<dbReference type="EMBL" id="CM042049">
    <property type="protein sequence ID" value="KAI3749010.1"/>
    <property type="molecule type" value="Genomic_DNA"/>
</dbReference>
<reference evidence="2" key="1">
    <citation type="journal article" date="2022" name="Mol. Ecol. Resour.">
        <title>The genomes of chicory, endive, great burdock and yacon provide insights into Asteraceae palaeo-polyploidization history and plant inulin production.</title>
        <authorList>
            <person name="Fan W."/>
            <person name="Wang S."/>
            <person name="Wang H."/>
            <person name="Wang A."/>
            <person name="Jiang F."/>
            <person name="Liu H."/>
            <person name="Zhao H."/>
            <person name="Xu D."/>
            <person name="Zhang Y."/>
        </authorList>
    </citation>
    <scope>NUCLEOTIDE SEQUENCE [LARGE SCALE GENOMIC DNA]</scope>
    <source>
        <strain evidence="2">cv. Niubang</strain>
    </source>
</reference>
<protein>
    <submittedName>
        <fullName evidence="1">Uncharacterized protein</fullName>
    </submittedName>
</protein>
<evidence type="ECO:0000313" key="1">
    <source>
        <dbReference type="EMBL" id="KAI3749010.1"/>
    </source>
</evidence>
<organism evidence="1 2">
    <name type="scientific">Arctium lappa</name>
    <name type="common">Greater burdock</name>
    <name type="synonym">Lappa major</name>
    <dbReference type="NCBI Taxonomy" id="4217"/>
    <lineage>
        <taxon>Eukaryota</taxon>
        <taxon>Viridiplantae</taxon>
        <taxon>Streptophyta</taxon>
        <taxon>Embryophyta</taxon>
        <taxon>Tracheophyta</taxon>
        <taxon>Spermatophyta</taxon>
        <taxon>Magnoliopsida</taxon>
        <taxon>eudicotyledons</taxon>
        <taxon>Gunneridae</taxon>
        <taxon>Pentapetalae</taxon>
        <taxon>asterids</taxon>
        <taxon>campanulids</taxon>
        <taxon>Asterales</taxon>
        <taxon>Asteraceae</taxon>
        <taxon>Carduoideae</taxon>
        <taxon>Cardueae</taxon>
        <taxon>Arctiinae</taxon>
        <taxon>Arctium</taxon>
    </lineage>
</organism>
<accession>A0ACB9DR28</accession>
<gene>
    <name evidence="1" type="ORF">L6452_12517</name>
</gene>
<evidence type="ECO:0000313" key="2">
    <source>
        <dbReference type="Proteomes" id="UP001055879"/>
    </source>
</evidence>
<reference evidence="1 2" key="2">
    <citation type="journal article" date="2022" name="Mol. Ecol. Resour.">
        <title>The genomes of chicory, endive, great burdock and yacon provide insights into Asteraceae paleo-polyploidization history and plant inulin production.</title>
        <authorList>
            <person name="Fan W."/>
            <person name="Wang S."/>
            <person name="Wang H."/>
            <person name="Wang A."/>
            <person name="Jiang F."/>
            <person name="Liu H."/>
            <person name="Zhao H."/>
            <person name="Xu D."/>
            <person name="Zhang Y."/>
        </authorList>
    </citation>
    <scope>NUCLEOTIDE SEQUENCE [LARGE SCALE GENOMIC DNA]</scope>
    <source>
        <strain evidence="2">cv. Niubang</strain>
    </source>
</reference>
<keyword evidence="2" id="KW-1185">Reference proteome</keyword>
<proteinExistence type="predicted"/>